<dbReference type="EMBL" id="JBAMIC010000022">
    <property type="protein sequence ID" value="KAK7091122.1"/>
    <property type="molecule type" value="Genomic_DNA"/>
</dbReference>
<dbReference type="AlphaFoldDB" id="A0AAN9AQE5"/>
<feature type="compositionally biased region" description="Gly residues" evidence="2">
    <location>
        <begin position="463"/>
        <end position="477"/>
    </location>
</feature>
<dbReference type="GO" id="GO:0070513">
    <property type="term" value="F:death domain binding"/>
    <property type="evidence" value="ECO:0007669"/>
    <property type="project" value="InterPro"/>
</dbReference>
<dbReference type="InterPro" id="IPR001315">
    <property type="entry name" value="CARD"/>
</dbReference>
<evidence type="ECO:0000256" key="2">
    <source>
        <dbReference type="SAM" id="MobiDB-lite"/>
    </source>
</evidence>
<dbReference type="CDD" id="cd01671">
    <property type="entry name" value="CARD"/>
    <property type="match status" value="1"/>
</dbReference>
<keyword evidence="1" id="KW-0175">Coiled coil</keyword>
<evidence type="ECO:0000313" key="4">
    <source>
        <dbReference type="EMBL" id="KAK7091122.1"/>
    </source>
</evidence>
<feature type="coiled-coil region" evidence="1">
    <location>
        <begin position="277"/>
        <end position="311"/>
    </location>
</feature>
<feature type="compositionally biased region" description="Basic and acidic residues" evidence="2">
    <location>
        <begin position="399"/>
        <end position="412"/>
    </location>
</feature>
<name>A0AAN9AQE5_9CAEN</name>
<dbReference type="GO" id="GO:0002020">
    <property type="term" value="F:protease binding"/>
    <property type="evidence" value="ECO:0007669"/>
    <property type="project" value="InterPro"/>
</dbReference>
<evidence type="ECO:0000313" key="5">
    <source>
        <dbReference type="Proteomes" id="UP001374579"/>
    </source>
</evidence>
<evidence type="ECO:0000256" key="1">
    <source>
        <dbReference type="SAM" id="Coils"/>
    </source>
</evidence>
<evidence type="ECO:0000259" key="3">
    <source>
        <dbReference type="PROSITE" id="PS50209"/>
    </source>
</evidence>
<comment type="caution">
    <text evidence="4">The sequence shown here is derived from an EMBL/GenBank/DDBJ whole genome shotgun (WGS) entry which is preliminary data.</text>
</comment>
<dbReference type="GO" id="GO:0042981">
    <property type="term" value="P:regulation of apoptotic process"/>
    <property type="evidence" value="ECO:0007669"/>
    <property type="project" value="InterPro"/>
</dbReference>
<feature type="region of interest" description="Disordered" evidence="2">
    <location>
        <begin position="336"/>
        <end position="521"/>
    </location>
</feature>
<dbReference type="Gene3D" id="1.10.533.10">
    <property type="entry name" value="Death Domain, Fas"/>
    <property type="match status" value="1"/>
</dbReference>
<dbReference type="PANTHER" id="PTHR15034">
    <property type="entry name" value="DEATH DOMAIN-CONTAINING PROTEIN CRADD"/>
    <property type="match status" value="1"/>
</dbReference>
<sequence length="521" mass="58334">MEEAEKRVLSLFRTRLANEVVVTASFLSAFCEHSVLDEEMTRIVKSEDNYTAKAHRLLDLLPKRGPKAFSTLQEILEITNPWLAEKMKSALHEEKNRDAKLKTHSSSSDAASIKGYGSSNLRNVDNDVKVVVHQFVKTSLHQLTHAEQLRTERWLGEEMQRERRRQQFRNPHTFRRHPEEFQSCKEVQTDMTGMDFQELCEDIMMQQHGSDYITMSPDISFKALREEISEMLGRQQKMDLLFIQCLEKFDDPDRYALTLPDLIERSMLRQKELIRALMDDRRKMQRLVEERDNLERHVRRLEEELDQLLRRPSSSVVHPQQMYLKKRKEIQARYTMAAHRDRNKKSASGTRATGGGGGGAGGGGGGESGVGNGHRNHAESSTHLHTTHIPTVRGCGDIGAKDDHKSHNDSGLHQHSKTIAKGKGSDSELANGVLSNGHQGHHHGYTTHVHDSSLDLEDEEKGAVGGVVVGGEGGVNGVVGSTSPKPRVRFSTATGSRSAASRRRPGTSSSSGKSVLKFTSK</sequence>
<dbReference type="PROSITE" id="PS50209">
    <property type="entry name" value="CARD"/>
    <property type="match status" value="1"/>
</dbReference>
<protein>
    <recommendedName>
        <fullName evidence="3">CARD domain-containing protein</fullName>
    </recommendedName>
</protein>
<proteinExistence type="predicted"/>
<dbReference type="InterPro" id="IPR011029">
    <property type="entry name" value="DEATH-like_dom_sf"/>
</dbReference>
<dbReference type="Pfam" id="PF00619">
    <property type="entry name" value="CARD"/>
    <property type="match status" value="1"/>
</dbReference>
<dbReference type="SMART" id="SM00114">
    <property type="entry name" value="CARD"/>
    <property type="match status" value="1"/>
</dbReference>
<organism evidence="4 5">
    <name type="scientific">Littorina saxatilis</name>
    <dbReference type="NCBI Taxonomy" id="31220"/>
    <lineage>
        <taxon>Eukaryota</taxon>
        <taxon>Metazoa</taxon>
        <taxon>Spiralia</taxon>
        <taxon>Lophotrochozoa</taxon>
        <taxon>Mollusca</taxon>
        <taxon>Gastropoda</taxon>
        <taxon>Caenogastropoda</taxon>
        <taxon>Littorinimorpha</taxon>
        <taxon>Littorinoidea</taxon>
        <taxon>Littorinidae</taxon>
        <taxon>Littorina</taxon>
    </lineage>
</organism>
<feature type="compositionally biased region" description="Gly residues" evidence="2">
    <location>
        <begin position="352"/>
        <end position="372"/>
    </location>
</feature>
<feature type="domain" description="CARD" evidence="3">
    <location>
        <begin position="1"/>
        <end position="91"/>
    </location>
</feature>
<dbReference type="InterPro" id="IPR037939">
    <property type="entry name" value="CRADD"/>
</dbReference>
<dbReference type="Proteomes" id="UP001374579">
    <property type="component" value="Unassembled WGS sequence"/>
</dbReference>
<gene>
    <name evidence="4" type="ORF">V1264_008848</name>
</gene>
<reference evidence="4 5" key="1">
    <citation type="submission" date="2024-02" db="EMBL/GenBank/DDBJ databases">
        <title>Chromosome-scale genome assembly of the rough periwinkle Littorina saxatilis.</title>
        <authorList>
            <person name="De Jode A."/>
            <person name="Faria R."/>
            <person name="Formenti G."/>
            <person name="Sims Y."/>
            <person name="Smith T.P."/>
            <person name="Tracey A."/>
            <person name="Wood J.M.D."/>
            <person name="Zagrodzka Z.B."/>
            <person name="Johannesson K."/>
            <person name="Butlin R.K."/>
            <person name="Leder E.H."/>
        </authorList>
    </citation>
    <scope>NUCLEOTIDE SEQUENCE [LARGE SCALE GENOMIC DNA]</scope>
    <source>
        <strain evidence="4">Snail1</strain>
        <tissue evidence="4">Muscle</tissue>
    </source>
</reference>
<dbReference type="PANTHER" id="PTHR15034:SF5">
    <property type="entry name" value="DEATH DOMAIN-CONTAINING PROTEIN CRADD"/>
    <property type="match status" value="1"/>
</dbReference>
<accession>A0AAN9AQE5</accession>
<keyword evidence="5" id="KW-1185">Reference proteome</keyword>
<dbReference type="SUPFAM" id="SSF47986">
    <property type="entry name" value="DEATH domain"/>
    <property type="match status" value="1"/>
</dbReference>
<feature type="region of interest" description="Disordered" evidence="2">
    <location>
        <begin position="94"/>
        <end position="114"/>
    </location>
</feature>